<reference evidence="2" key="1">
    <citation type="submission" date="2021-03" db="EMBL/GenBank/DDBJ databases">
        <authorList>
            <person name="Bekaert M."/>
        </authorList>
    </citation>
    <scope>NUCLEOTIDE SEQUENCE</scope>
</reference>
<feature type="domain" description="Mutator-like transposase" evidence="1">
    <location>
        <begin position="1"/>
        <end position="371"/>
    </location>
</feature>
<dbReference type="OrthoDB" id="6122456at2759"/>
<sequence>MWNTAFKEHASISPVCNGFLHWDMKKEKIRGLGCREQMKCTHCTYHSKYFSLYEEIATNKPGRRRAKVNVGLAVGLSKTPMAAAGYIRLCLSTNLPPPSARGIQDACNKILPEIEEINKNDMKMRRERIKDMQQQNGKSNPNVINAQSDGMYNNNLYSGVGKTPFQPATQVIYSLAENVTQQHDIIGLVVHNKLCSKGKHLKPSDEHQCLGKDCSATIPFEKSIGDEKTWAKELLQELKESNDMEVEYLTTDPDSGAYQAATDLHDEGVTKTKPTHQLDTRHISKNHRLFIKKNSRLCEILKGNTVKLRTQFQNKLAIDLSERCHGEICKAFDKYGNDIDLIRNKLTFAADAIVDCYQDWHLKCAKHSLLCKGLRNNNWLGKRALLGKKFGIKHTKKSSEILRECVNYRMCPAMMEKTKLNSNTQKVEAFNRALRTSIPKNVTFSRNTSGRAHSAAHSVNVGTANSIFTLCDKLGCSITANSK</sequence>
<gene>
    <name evidence="2" type="ORF">MEDL_19148</name>
</gene>
<dbReference type="EMBL" id="CAJPWZ010000979">
    <property type="protein sequence ID" value="CAG2204714.1"/>
    <property type="molecule type" value="Genomic_DNA"/>
</dbReference>
<dbReference type="Pfam" id="PF20700">
    <property type="entry name" value="Mutator"/>
    <property type="match status" value="1"/>
</dbReference>
<dbReference type="AlphaFoldDB" id="A0A8S3R6A7"/>
<evidence type="ECO:0000259" key="1">
    <source>
        <dbReference type="Pfam" id="PF20700"/>
    </source>
</evidence>
<name>A0A8S3R6A7_MYTED</name>
<organism evidence="2 3">
    <name type="scientific">Mytilus edulis</name>
    <name type="common">Blue mussel</name>
    <dbReference type="NCBI Taxonomy" id="6550"/>
    <lineage>
        <taxon>Eukaryota</taxon>
        <taxon>Metazoa</taxon>
        <taxon>Spiralia</taxon>
        <taxon>Lophotrochozoa</taxon>
        <taxon>Mollusca</taxon>
        <taxon>Bivalvia</taxon>
        <taxon>Autobranchia</taxon>
        <taxon>Pteriomorphia</taxon>
        <taxon>Mytilida</taxon>
        <taxon>Mytiloidea</taxon>
        <taxon>Mytilidae</taxon>
        <taxon>Mytilinae</taxon>
        <taxon>Mytilus</taxon>
    </lineage>
</organism>
<dbReference type="InterPro" id="IPR049012">
    <property type="entry name" value="Mutator_transp_dom"/>
</dbReference>
<keyword evidence="3" id="KW-1185">Reference proteome</keyword>
<proteinExistence type="predicted"/>
<protein>
    <recommendedName>
        <fullName evidence="1">Mutator-like transposase domain-containing protein</fullName>
    </recommendedName>
</protein>
<dbReference type="Proteomes" id="UP000683360">
    <property type="component" value="Unassembled WGS sequence"/>
</dbReference>
<accession>A0A8S3R6A7</accession>
<comment type="caution">
    <text evidence="2">The sequence shown here is derived from an EMBL/GenBank/DDBJ whole genome shotgun (WGS) entry which is preliminary data.</text>
</comment>
<evidence type="ECO:0000313" key="3">
    <source>
        <dbReference type="Proteomes" id="UP000683360"/>
    </source>
</evidence>
<evidence type="ECO:0000313" key="2">
    <source>
        <dbReference type="EMBL" id="CAG2204714.1"/>
    </source>
</evidence>